<dbReference type="Proteomes" id="UP000217005">
    <property type="component" value="Unassembled WGS sequence"/>
</dbReference>
<evidence type="ECO:0000313" key="2">
    <source>
        <dbReference type="Proteomes" id="UP000217005"/>
    </source>
</evidence>
<dbReference type="AlphaFoldDB" id="A0A261RVW4"/>
<protein>
    <recommendedName>
        <fullName evidence="3">HsdR</fullName>
    </recommendedName>
</protein>
<dbReference type="OrthoDB" id="3818700at2"/>
<name>A0A261RVW4_9BORD</name>
<sequence>MARKFIRQRQQTKDEMFDAVVKNAIDFIDSSLDNLGKRPKNGIVDFYTAIELFLKARLMAEHWTLIVSKSDSASLSSFSVGDFHSVYLEDAAKRLKDVVGEAIEDKALNNFKALAEHRNQIVHFAHTDYADVGGMKAGVVMEQWISWHYLHELLTMKWRDTFNAYIPEFERLHTRILAEKGFIQSRFQDLQPVIQRKQQDGGVFVECGSCQTIAGLVSETNPWGESYVCMVCQKAGVTIRSTAETVPCDKCSHEFEFFNSTVNSCPNCAQTIDTDKLISLCKIKYTTGDDWWEEGAPCVAYCHECQHPKPSVFYIDGLWSCVSCFDRGWQAIACPHCDAFVTGDMERIEYFACYKCEDEVRQKIMGGTNR</sequence>
<dbReference type="EMBL" id="NEVL01000006">
    <property type="protein sequence ID" value="OZI28907.1"/>
    <property type="molecule type" value="Genomic_DNA"/>
</dbReference>
<evidence type="ECO:0008006" key="3">
    <source>
        <dbReference type="Google" id="ProtNLM"/>
    </source>
</evidence>
<evidence type="ECO:0000313" key="1">
    <source>
        <dbReference type="EMBL" id="OZI28907.1"/>
    </source>
</evidence>
<gene>
    <name evidence="1" type="ORF">CEG14_23575</name>
</gene>
<proteinExistence type="predicted"/>
<reference evidence="1 2" key="1">
    <citation type="submission" date="2017-05" db="EMBL/GenBank/DDBJ databases">
        <title>Complete and WGS of Bordetella genogroups.</title>
        <authorList>
            <person name="Spilker T."/>
            <person name="LiPuma J."/>
        </authorList>
    </citation>
    <scope>NUCLEOTIDE SEQUENCE [LARGE SCALE GENOMIC DNA]</scope>
    <source>
        <strain evidence="1 2">AU17610</strain>
    </source>
</reference>
<comment type="caution">
    <text evidence="1">The sequence shown here is derived from an EMBL/GenBank/DDBJ whole genome shotgun (WGS) entry which is preliminary data.</text>
</comment>
<accession>A0A261RVW4</accession>
<organism evidence="1 2">
    <name type="scientific">Bordetella genomosp. 1</name>
    <dbReference type="NCBI Taxonomy" id="1395607"/>
    <lineage>
        <taxon>Bacteria</taxon>
        <taxon>Pseudomonadati</taxon>
        <taxon>Pseudomonadota</taxon>
        <taxon>Betaproteobacteria</taxon>
        <taxon>Burkholderiales</taxon>
        <taxon>Alcaligenaceae</taxon>
        <taxon>Bordetella</taxon>
    </lineage>
</organism>